<sequence>MTLDMLDSKRWQC</sequence>
<accession>A0A2P2P9P4</accession>
<proteinExistence type="predicted"/>
<dbReference type="EMBL" id="GGEC01070955">
    <property type="protein sequence ID" value="MBX51439.1"/>
    <property type="molecule type" value="Transcribed_RNA"/>
</dbReference>
<protein>
    <submittedName>
        <fullName evidence="1">Uncharacterized protein</fullName>
    </submittedName>
</protein>
<organism evidence="1">
    <name type="scientific">Rhizophora mucronata</name>
    <name type="common">Asiatic mangrove</name>
    <dbReference type="NCBI Taxonomy" id="61149"/>
    <lineage>
        <taxon>Eukaryota</taxon>
        <taxon>Viridiplantae</taxon>
        <taxon>Streptophyta</taxon>
        <taxon>Embryophyta</taxon>
        <taxon>Tracheophyta</taxon>
        <taxon>Spermatophyta</taxon>
        <taxon>Magnoliopsida</taxon>
        <taxon>eudicotyledons</taxon>
        <taxon>Gunneridae</taxon>
        <taxon>Pentapetalae</taxon>
        <taxon>rosids</taxon>
        <taxon>fabids</taxon>
        <taxon>Malpighiales</taxon>
        <taxon>Rhizophoraceae</taxon>
        <taxon>Rhizophora</taxon>
    </lineage>
</organism>
<reference evidence="1" key="1">
    <citation type="submission" date="2018-02" db="EMBL/GenBank/DDBJ databases">
        <title>Rhizophora mucronata_Transcriptome.</title>
        <authorList>
            <person name="Meera S.P."/>
            <person name="Sreeshan A."/>
            <person name="Augustine A."/>
        </authorList>
    </citation>
    <scope>NUCLEOTIDE SEQUENCE</scope>
    <source>
        <tissue evidence="1">Leaf</tissue>
    </source>
</reference>
<evidence type="ECO:0000313" key="1">
    <source>
        <dbReference type="EMBL" id="MBX51439.1"/>
    </source>
</evidence>
<name>A0A2P2P9P4_RHIMU</name>